<dbReference type="RefSeq" id="WP_089710848.1">
    <property type="nucleotide sequence ID" value="NZ_FOBC01000004.1"/>
</dbReference>
<dbReference type="GO" id="GO:0009060">
    <property type="term" value="P:aerobic respiration"/>
    <property type="evidence" value="ECO:0007669"/>
    <property type="project" value="TreeGrafter"/>
</dbReference>
<dbReference type="PANTHER" id="PTHR11432:SF3">
    <property type="entry name" value="NADH-UBIQUINONE OXIDOREDUCTASE CHAIN 1"/>
    <property type="match status" value="1"/>
</dbReference>
<comment type="subcellular location">
    <subcellularLocation>
        <location evidence="5">Cell membrane</location>
        <topology evidence="5">Multi-pass membrane protein</topology>
    </subcellularLocation>
    <subcellularLocation>
        <location evidence="1">Membrane</location>
        <topology evidence="1">Multi-pass membrane protein</topology>
    </subcellularLocation>
</comment>
<feature type="transmembrane region" description="Helical" evidence="6">
    <location>
        <begin position="242"/>
        <end position="263"/>
    </location>
</feature>
<keyword evidence="2 5" id="KW-0812">Transmembrane</keyword>
<accession>A0A1H7JDV1</accession>
<dbReference type="EMBL" id="FOBC01000004">
    <property type="protein sequence ID" value="SEK72696.1"/>
    <property type="molecule type" value="Genomic_DNA"/>
</dbReference>
<protein>
    <submittedName>
        <fullName evidence="7">NADH dehydrogenase subunit H</fullName>
    </submittedName>
</protein>
<dbReference type="InterPro" id="IPR001694">
    <property type="entry name" value="NADH_UbQ_OxRdtase_su1/FPO"/>
</dbReference>
<sequence length="298" mass="31619">MTIAVVLLALLGSAWLLAVIEAWLTTGRLRPAAPLLAGLSHLGRESILPRKPDRLFFETAPVLLLVVAVLGAAVLPLAPGLIIADLATGALFVNAALAYVLVALIMAGWGPNGAYAMVGGWRFLGQLIAYAMLVVMPITAVAMRAESLLTSTIVTSQAGLWNIIYQPLGFVLFFIAAMALAFRAPFDLPTAPGELAGGVDAEYTGVRLAVLRLARLVLVITLAAATTVFYLGGWHGPLLPPWAWSLIKILTVAVAMLLAGHYLPRIREADLLGWCWKLGIPLALLNILIVGLMILVVP</sequence>
<keyword evidence="3 6" id="KW-1133">Transmembrane helix</keyword>
<gene>
    <name evidence="7" type="ORF">SAMN04488129_10431</name>
</gene>
<feature type="transmembrane region" description="Helical" evidence="6">
    <location>
        <begin position="216"/>
        <end position="236"/>
    </location>
</feature>
<feature type="transmembrane region" description="Helical" evidence="6">
    <location>
        <begin position="163"/>
        <end position="182"/>
    </location>
</feature>
<reference evidence="8" key="1">
    <citation type="submission" date="2016-10" db="EMBL/GenBank/DDBJ databases">
        <authorList>
            <person name="Varghese N."/>
            <person name="Submissions S."/>
        </authorList>
    </citation>
    <scope>NUCLEOTIDE SEQUENCE [LARGE SCALE GENOMIC DNA]</scope>
    <source>
        <strain evidence="8">CGMCC 1.9150</strain>
    </source>
</reference>
<feature type="transmembrane region" description="Helical" evidence="6">
    <location>
        <begin position="123"/>
        <end position="143"/>
    </location>
</feature>
<feature type="transmembrane region" description="Helical" evidence="6">
    <location>
        <begin position="90"/>
        <end position="111"/>
    </location>
</feature>
<dbReference type="Proteomes" id="UP000198807">
    <property type="component" value="Unassembled WGS sequence"/>
</dbReference>
<evidence type="ECO:0000256" key="4">
    <source>
        <dbReference type="ARBA" id="ARBA00023136"/>
    </source>
</evidence>
<dbReference type="OrthoDB" id="9803734at2"/>
<keyword evidence="4 6" id="KW-0472">Membrane</keyword>
<feature type="transmembrane region" description="Helical" evidence="6">
    <location>
        <begin position="275"/>
        <end position="297"/>
    </location>
</feature>
<organism evidence="7 8">
    <name type="scientific">Halomonas daqiaonensis</name>
    <dbReference type="NCBI Taxonomy" id="650850"/>
    <lineage>
        <taxon>Bacteria</taxon>
        <taxon>Pseudomonadati</taxon>
        <taxon>Pseudomonadota</taxon>
        <taxon>Gammaproteobacteria</taxon>
        <taxon>Oceanospirillales</taxon>
        <taxon>Halomonadaceae</taxon>
        <taxon>Halomonas</taxon>
    </lineage>
</organism>
<dbReference type="Pfam" id="PF00146">
    <property type="entry name" value="NADHdh"/>
    <property type="match status" value="1"/>
</dbReference>
<evidence type="ECO:0000256" key="5">
    <source>
        <dbReference type="RuleBase" id="RU000471"/>
    </source>
</evidence>
<dbReference type="AlphaFoldDB" id="A0A1H7JDV1"/>
<keyword evidence="5" id="KW-0520">NAD</keyword>
<dbReference type="STRING" id="650850.SAMN04488129_10431"/>
<proteinExistence type="inferred from homology"/>
<evidence type="ECO:0000313" key="8">
    <source>
        <dbReference type="Proteomes" id="UP000198807"/>
    </source>
</evidence>
<evidence type="ECO:0000256" key="1">
    <source>
        <dbReference type="ARBA" id="ARBA00004141"/>
    </source>
</evidence>
<evidence type="ECO:0000256" key="2">
    <source>
        <dbReference type="ARBA" id="ARBA00022692"/>
    </source>
</evidence>
<comment type="similarity">
    <text evidence="5">Belongs to the complex I subunit 1 family.</text>
</comment>
<feature type="transmembrane region" description="Helical" evidence="6">
    <location>
        <begin position="60"/>
        <end position="84"/>
    </location>
</feature>
<evidence type="ECO:0000256" key="3">
    <source>
        <dbReference type="ARBA" id="ARBA00022989"/>
    </source>
</evidence>
<dbReference type="GO" id="GO:0005886">
    <property type="term" value="C:plasma membrane"/>
    <property type="evidence" value="ECO:0007669"/>
    <property type="project" value="UniProtKB-SubCell"/>
</dbReference>
<dbReference type="GO" id="GO:0003954">
    <property type="term" value="F:NADH dehydrogenase activity"/>
    <property type="evidence" value="ECO:0007669"/>
    <property type="project" value="TreeGrafter"/>
</dbReference>
<keyword evidence="8" id="KW-1185">Reference proteome</keyword>
<evidence type="ECO:0000256" key="6">
    <source>
        <dbReference type="SAM" id="Phobius"/>
    </source>
</evidence>
<evidence type="ECO:0000313" key="7">
    <source>
        <dbReference type="EMBL" id="SEK72696.1"/>
    </source>
</evidence>
<dbReference type="PANTHER" id="PTHR11432">
    <property type="entry name" value="NADH DEHYDROGENASE SUBUNIT 1"/>
    <property type="match status" value="1"/>
</dbReference>
<name>A0A1H7JDV1_9GAMM</name>